<dbReference type="Proteomes" id="UP000008694">
    <property type="component" value="Unassembled WGS sequence"/>
</dbReference>
<keyword evidence="2" id="KW-1185">Reference proteome</keyword>
<dbReference type="AlphaFoldDB" id="D7M088"/>
<sequence>MSSLTKNDAPIITLNKLAEVYDFGLTAAEFHAFFDASLWIGGLSPYSLFAFHSQ</sequence>
<protein>
    <submittedName>
        <fullName evidence="1">Predicted protein</fullName>
    </submittedName>
</protein>
<name>D7M088_ARALL</name>
<reference evidence="2" key="1">
    <citation type="journal article" date="2011" name="Nat. Genet.">
        <title>The Arabidopsis lyrata genome sequence and the basis of rapid genome size change.</title>
        <authorList>
            <person name="Hu T.T."/>
            <person name="Pattyn P."/>
            <person name="Bakker E.G."/>
            <person name="Cao J."/>
            <person name="Cheng J.-F."/>
            <person name="Clark R.M."/>
            <person name="Fahlgren N."/>
            <person name="Fawcett J.A."/>
            <person name="Grimwood J."/>
            <person name="Gundlach H."/>
            <person name="Haberer G."/>
            <person name="Hollister J.D."/>
            <person name="Ossowski S."/>
            <person name="Ottilar R.P."/>
            <person name="Salamov A.A."/>
            <person name="Schneeberger K."/>
            <person name="Spannagl M."/>
            <person name="Wang X."/>
            <person name="Yang L."/>
            <person name="Nasrallah M.E."/>
            <person name="Bergelson J."/>
            <person name="Carrington J.C."/>
            <person name="Gaut B.S."/>
            <person name="Schmutz J."/>
            <person name="Mayer K.F.X."/>
            <person name="Van de Peer Y."/>
            <person name="Grigoriev I.V."/>
            <person name="Nordborg M."/>
            <person name="Weigel D."/>
            <person name="Guo Y.-L."/>
        </authorList>
    </citation>
    <scope>NUCLEOTIDE SEQUENCE [LARGE SCALE GENOMIC DNA]</scope>
    <source>
        <strain evidence="2">cv. MN47</strain>
    </source>
</reference>
<dbReference type="EMBL" id="GL348718">
    <property type="protein sequence ID" value="EFH50976.1"/>
    <property type="molecule type" value="Genomic_DNA"/>
</dbReference>
<evidence type="ECO:0000313" key="1">
    <source>
        <dbReference type="EMBL" id="EFH50976.1"/>
    </source>
</evidence>
<accession>D7M088</accession>
<proteinExistence type="predicted"/>
<gene>
    <name evidence="1" type="ORF">ARALYDRAFT_911534</name>
</gene>
<dbReference type="HOGENOM" id="CLU_3053074_0_0_1"/>
<evidence type="ECO:0000313" key="2">
    <source>
        <dbReference type="Proteomes" id="UP000008694"/>
    </source>
</evidence>
<dbReference type="Gramene" id="scaffold_603591.1">
    <property type="protein sequence ID" value="scaffold_603591.1"/>
    <property type="gene ID" value="scaffold_603591.1"/>
</dbReference>
<organism evidence="2">
    <name type="scientific">Arabidopsis lyrata subsp. lyrata</name>
    <name type="common">Lyre-leaved rock-cress</name>
    <dbReference type="NCBI Taxonomy" id="81972"/>
    <lineage>
        <taxon>Eukaryota</taxon>
        <taxon>Viridiplantae</taxon>
        <taxon>Streptophyta</taxon>
        <taxon>Embryophyta</taxon>
        <taxon>Tracheophyta</taxon>
        <taxon>Spermatophyta</taxon>
        <taxon>Magnoliopsida</taxon>
        <taxon>eudicotyledons</taxon>
        <taxon>Gunneridae</taxon>
        <taxon>Pentapetalae</taxon>
        <taxon>rosids</taxon>
        <taxon>malvids</taxon>
        <taxon>Brassicales</taxon>
        <taxon>Brassicaceae</taxon>
        <taxon>Camelineae</taxon>
        <taxon>Arabidopsis</taxon>
    </lineage>
</organism>